<dbReference type="Proteomes" id="UP000295764">
    <property type="component" value="Unassembled WGS sequence"/>
</dbReference>
<protein>
    <submittedName>
        <fullName evidence="1">Uncharacterized protein</fullName>
    </submittedName>
</protein>
<dbReference type="AlphaFoldDB" id="A0A4R6DF04"/>
<name>A0A4R6DF04_9MICO</name>
<evidence type="ECO:0000313" key="1">
    <source>
        <dbReference type="EMBL" id="TDN43147.1"/>
    </source>
</evidence>
<dbReference type="RefSeq" id="WP_133520405.1">
    <property type="nucleotide sequence ID" value="NZ_SNVW01000009.1"/>
</dbReference>
<organism evidence="1 2">
    <name type="scientific">Curtobacterium flaccumfaciens</name>
    <dbReference type="NCBI Taxonomy" id="2035"/>
    <lineage>
        <taxon>Bacteria</taxon>
        <taxon>Bacillati</taxon>
        <taxon>Actinomycetota</taxon>
        <taxon>Actinomycetes</taxon>
        <taxon>Micrococcales</taxon>
        <taxon>Microbacteriaceae</taxon>
        <taxon>Curtobacterium</taxon>
    </lineage>
</organism>
<evidence type="ECO:0000313" key="2">
    <source>
        <dbReference type="Proteomes" id="UP000295764"/>
    </source>
</evidence>
<proteinExistence type="predicted"/>
<sequence length="228" mass="24721">MGPEDAFDEHLTDDMPWTEVVGTLERFGWTPCGTGDWAVALRSPSGTLAARISPFDPAGPYSAMLYREAAHTRQVPELVDHRVLAGGADLTVMEYLSPVPEDEGTAFQQLIARRDPSVAELARCITSVHGLGAREQPWWGPLDDNPANVMRGSDGRLVVADLFYADGPALYASVLSDPDRIVRDYPEHRRRYMTELPLASSGGWAAGTAERMRAGLAAADARAAERAG</sequence>
<accession>A0A4R6DF04</accession>
<gene>
    <name evidence="1" type="ORF">EDF64_10970</name>
</gene>
<reference evidence="1 2" key="1">
    <citation type="submission" date="2019-03" db="EMBL/GenBank/DDBJ databases">
        <title>Genomic analyses of the natural microbiome of Caenorhabditis elegans.</title>
        <authorList>
            <person name="Samuel B."/>
        </authorList>
    </citation>
    <scope>NUCLEOTIDE SEQUENCE [LARGE SCALE GENOMIC DNA]</scope>
    <source>
        <strain evidence="1 2">JUb65</strain>
    </source>
</reference>
<dbReference type="EMBL" id="SNVW01000009">
    <property type="protein sequence ID" value="TDN43147.1"/>
    <property type="molecule type" value="Genomic_DNA"/>
</dbReference>
<dbReference type="OrthoDB" id="8479221at2"/>
<comment type="caution">
    <text evidence="1">The sequence shown here is derived from an EMBL/GenBank/DDBJ whole genome shotgun (WGS) entry which is preliminary data.</text>
</comment>